<organism evidence="1 2">
    <name type="scientific">Cynara cardunculus var. scolymus</name>
    <name type="common">Globe artichoke</name>
    <name type="synonym">Cynara scolymus</name>
    <dbReference type="NCBI Taxonomy" id="59895"/>
    <lineage>
        <taxon>Eukaryota</taxon>
        <taxon>Viridiplantae</taxon>
        <taxon>Streptophyta</taxon>
        <taxon>Embryophyta</taxon>
        <taxon>Tracheophyta</taxon>
        <taxon>Spermatophyta</taxon>
        <taxon>Magnoliopsida</taxon>
        <taxon>eudicotyledons</taxon>
        <taxon>Gunneridae</taxon>
        <taxon>Pentapetalae</taxon>
        <taxon>asterids</taxon>
        <taxon>campanulids</taxon>
        <taxon>Asterales</taxon>
        <taxon>Asteraceae</taxon>
        <taxon>Carduoideae</taxon>
        <taxon>Cardueae</taxon>
        <taxon>Carduinae</taxon>
        <taxon>Cynara</taxon>
    </lineage>
</organism>
<dbReference type="AlphaFoldDB" id="A0A118JSS3"/>
<evidence type="ECO:0000313" key="2">
    <source>
        <dbReference type="Proteomes" id="UP000243975"/>
    </source>
</evidence>
<keyword evidence="2" id="KW-1185">Reference proteome</keyword>
<dbReference type="EMBL" id="LEKV01005161">
    <property type="protein sequence ID" value="KVH89707.1"/>
    <property type="molecule type" value="Genomic_DNA"/>
</dbReference>
<accession>A0A118JSS3</accession>
<gene>
    <name evidence="1" type="ORF">Ccrd_008300</name>
</gene>
<proteinExistence type="predicted"/>
<protein>
    <submittedName>
        <fullName evidence="1">Uncharacterized protein</fullName>
    </submittedName>
</protein>
<feature type="non-terminal residue" evidence="1">
    <location>
        <position position="1"/>
    </location>
</feature>
<comment type="caution">
    <text evidence="1">The sequence shown here is derived from an EMBL/GenBank/DDBJ whole genome shotgun (WGS) entry which is preliminary data.</text>
</comment>
<evidence type="ECO:0000313" key="1">
    <source>
        <dbReference type="EMBL" id="KVH89707.1"/>
    </source>
</evidence>
<reference evidence="1 2" key="1">
    <citation type="journal article" date="2016" name="Sci. Rep.">
        <title>The genome sequence of the outbreeding globe artichoke constructed de novo incorporating a phase-aware low-pass sequencing strategy of F1 progeny.</title>
        <authorList>
            <person name="Scaglione D."/>
            <person name="Reyes-Chin-Wo S."/>
            <person name="Acquadro A."/>
            <person name="Froenicke L."/>
            <person name="Portis E."/>
            <person name="Beitel C."/>
            <person name="Tirone M."/>
            <person name="Mauro R."/>
            <person name="Lo Monaco A."/>
            <person name="Mauromicale G."/>
            <person name="Faccioli P."/>
            <person name="Cattivelli L."/>
            <person name="Rieseberg L."/>
            <person name="Michelmore R."/>
            <person name="Lanteri S."/>
        </authorList>
    </citation>
    <scope>NUCLEOTIDE SEQUENCE [LARGE SCALE GENOMIC DNA]</scope>
    <source>
        <strain evidence="1">2C</strain>
    </source>
</reference>
<dbReference type="Proteomes" id="UP000243975">
    <property type="component" value="Unassembled WGS sequence"/>
</dbReference>
<sequence>MVDRHTSVSRKIMFAELPPSIKTLLVEQFLMFITFALKGDGDRTLFFASIFALMDFSLISKKSGNTGKEYSRKIHRIKGTPLLRRNNQGILRDTSTKPSRMIAYPLRYVTAKTVTVAETRESRELSGEKQSFVDSFASSSLLSSDQLLKFQSNSNKTLKLVDTFKIYQNPRRILRRRWKLKKNFDGRAPGRRFFNKEEEAIDVDVVAEGGTDPSPIEIP</sequence>
<dbReference type="Gramene" id="KVH89707">
    <property type="protein sequence ID" value="KVH89707"/>
    <property type="gene ID" value="Ccrd_008300"/>
</dbReference>
<name>A0A118JSS3_CYNCS</name>